<reference evidence="1" key="1">
    <citation type="submission" date="2014-12" db="EMBL/GenBank/DDBJ databases">
        <title>Insight into the proteome of Arion vulgaris.</title>
        <authorList>
            <person name="Aradska J."/>
            <person name="Bulat T."/>
            <person name="Smidak R."/>
            <person name="Sarate P."/>
            <person name="Gangsoo J."/>
            <person name="Sialana F."/>
            <person name="Bilban M."/>
            <person name="Lubec G."/>
        </authorList>
    </citation>
    <scope>NUCLEOTIDE SEQUENCE</scope>
    <source>
        <tissue evidence="1">Skin</tissue>
    </source>
</reference>
<protein>
    <submittedName>
        <fullName evidence="1">Uncharacterized protein</fullName>
    </submittedName>
</protein>
<name>A0A0B6YR33_9EUPU</name>
<dbReference type="AlphaFoldDB" id="A0A0B6YR33"/>
<proteinExistence type="predicted"/>
<dbReference type="EMBL" id="HACG01011742">
    <property type="protein sequence ID" value="CEK58607.1"/>
    <property type="molecule type" value="Transcribed_RNA"/>
</dbReference>
<accession>A0A0B6YR33</accession>
<evidence type="ECO:0000313" key="1">
    <source>
        <dbReference type="EMBL" id="CEK58607.1"/>
    </source>
</evidence>
<organism evidence="1">
    <name type="scientific">Arion vulgaris</name>
    <dbReference type="NCBI Taxonomy" id="1028688"/>
    <lineage>
        <taxon>Eukaryota</taxon>
        <taxon>Metazoa</taxon>
        <taxon>Spiralia</taxon>
        <taxon>Lophotrochozoa</taxon>
        <taxon>Mollusca</taxon>
        <taxon>Gastropoda</taxon>
        <taxon>Heterobranchia</taxon>
        <taxon>Euthyneura</taxon>
        <taxon>Panpulmonata</taxon>
        <taxon>Eupulmonata</taxon>
        <taxon>Stylommatophora</taxon>
        <taxon>Helicina</taxon>
        <taxon>Arionoidea</taxon>
        <taxon>Arionidae</taxon>
        <taxon>Arion</taxon>
    </lineage>
</organism>
<feature type="non-terminal residue" evidence="1">
    <location>
        <position position="67"/>
    </location>
</feature>
<feature type="non-terminal residue" evidence="1">
    <location>
        <position position="1"/>
    </location>
</feature>
<gene>
    <name evidence="1" type="primary">ORF33624</name>
</gene>
<sequence>QTCHHEQSIVQLNLSANNMLSVFFTWTLTSNYRRRRSVYVGCWKYQEEISFEMKTSGEKHGYNISTE</sequence>